<sequence length="343" mass="38294">INAHLHGRDREQYCVAIWKKGRGARYRLQIDSHLPSMQHQMKNSQMSVTAISVLPTEQQTLFYIIWLGSNFSWHNRQIPITTTNSTSSYVDNSTSILSLLDAEIQRMMRIEQLPSLSIAVITNEGTRISKAYGFADIRQQRNATPFSKYRIASISKVITAMAIEKLIEKKLLKSINARVFGEGSILGTKYGQRSYNRFMEYVSVKHLLEHTTGSWGNQEKLEYERFEIFGLFRSLIGSHHFTFWLSGAKYGAVANRDYDHGDPLAQLDGKKRLAASAGTARSGNRRITSGNEKTSEGNDDGNDGRKGKLHKGIEVESETTDGKKSGVGPSNGSCSSSTPSFVC</sequence>
<dbReference type="InterPro" id="IPR050491">
    <property type="entry name" value="AmpC-like"/>
</dbReference>
<feature type="compositionally biased region" description="Low complexity" evidence="1">
    <location>
        <begin position="326"/>
        <end position="343"/>
    </location>
</feature>
<feature type="compositionally biased region" description="Polar residues" evidence="1">
    <location>
        <begin position="279"/>
        <end position="292"/>
    </location>
</feature>
<organism evidence="4 5">
    <name type="scientific">Toxocara canis</name>
    <name type="common">Canine roundworm</name>
    <dbReference type="NCBI Taxonomy" id="6265"/>
    <lineage>
        <taxon>Eukaryota</taxon>
        <taxon>Metazoa</taxon>
        <taxon>Ecdysozoa</taxon>
        <taxon>Nematoda</taxon>
        <taxon>Chromadorea</taxon>
        <taxon>Rhabditida</taxon>
        <taxon>Spirurina</taxon>
        <taxon>Ascaridomorpha</taxon>
        <taxon>Ascaridoidea</taxon>
        <taxon>Toxocaridae</taxon>
        <taxon>Toxocara</taxon>
    </lineage>
</organism>
<dbReference type="PANTHER" id="PTHR46825">
    <property type="entry name" value="D-ALANYL-D-ALANINE-CARBOXYPEPTIDASE/ENDOPEPTIDASE AMPH"/>
    <property type="match status" value="1"/>
</dbReference>
<evidence type="ECO:0000256" key="1">
    <source>
        <dbReference type="SAM" id="MobiDB-lite"/>
    </source>
</evidence>
<reference evidence="3 4" key="2">
    <citation type="submission" date="2018-11" db="EMBL/GenBank/DDBJ databases">
        <authorList>
            <consortium name="Pathogen Informatics"/>
        </authorList>
    </citation>
    <scope>NUCLEOTIDE SEQUENCE [LARGE SCALE GENOMIC DNA]</scope>
</reference>
<dbReference type="InterPro" id="IPR001466">
    <property type="entry name" value="Beta-lactam-related"/>
</dbReference>
<feature type="region of interest" description="Disordered" evidence="1">
    <location>
        <begin position="269"/>
        <end position="343"/>
    </location>
</feature>
<name>A0A183U5N7_TOXCA</name>
<feature type="compositionally biased region" description="Basic and acidic residues" evidence="1">
    <location>
        <begin position="302"/>
        <end position="324"/>
    </location>
</feature>
<dbReference type="SUPFAM" id="SSF56601">
    <property type="entry name" value="beta-lactamase/transpeptidase-like"/>
    <property type="match status" value="1"/>
</dbReference>
<dbReference type="Pfam" id="PF00144">
    <property type="entry name" value="Beta-lactamase"/>
    <property type="match status" value="1"/>
</dbReference>
<accession>A0A183U5N7</accession>
<dbReference type="PANTHER" id="PTHR46825:SF9">
    <property type="entry name" value="BETA-LACTAMASE-RELATED DOMAIN-CONTAINING PROTEIN"/>
    <property type="match status" value="1"/>
</dbReference>
<dbReference type="AlphaFoldDB" id="A0A183U5N7"/>
<evidence type="ECO:0000259" key="2">
    <source>
        <dbReference type="Pfam" id="PF00144"/>
    </source>
</evidence>
<evidence type="ECO:0000313" key="3">
    <source>
        <dbReference type="EMBL" id="VDM29524.1"/>
    </source>
</evidence>
<proteinExistence type="predicted"/>
<reference evidence="5" key="1">
    <citation type="submission" date="2016-06" db="UniProtKB">
        <authorList>
            <consortium name="WormBaseParasite"/>
        </authorList>
    </citation>
    <scope>IDENTIFICATION</scope>
</reference>
<evidence type="ECO:0000313" key="5">
    <source>
        <dbReference type="WBParaSite" id="TCNE_0000380701-mRNA-1"/>
    </source>
</evidence>
<dbReference type="EMBL" id="UYWY01005363">
    <property type="protein sequence ID" value="VDM29524.1"/>
    <property type="molecule type" value="Genomic_DNA"/>
</dbReference>
<protein>
    <submittedName>
        <fullName evidence="5">Beta-lactamase domain-containing protein</fullName>
    </submittedName>
</protein>
<evidence type="ECO:0000313" key="4">
    <source>
        <dbReference type="Proteomes" id="UP000050794"/>
    </source>
</evidence>
<dbReference type="Proteomes" id="UP000050794">
    <property type="component" value="Unassembled WGS sequence"/>
</dbReference>
<feature type="domain" description="Beta-lactamase-related" evidence="2">
    <location>
        <begin position="100"/>
        <end position="221"/>
    </location>
</feature>
<dbReference type="InterPro" id="IPR012338">
    <property type="entry name" value="Beta-lactam/transpept-like"/>
</dbReference>
<dbReference type="WBParaSite" id="TCNE_0000380701-mRNA-1">
    <property type="protein sequence ID" value="TCNE_0000380701-mRNA-1"/>
    <property type="gene ID" value="TCNE_0000380701"/>
</dbReference>
<keyword evidence="4" id="KW-1185">Reference proteome</keyword>
<gene>
    <name evidence="3" type="ORF">TCNE_LOCUS3807</name>
</gene>
<dbReference type="Gene3D" id="3.40.710.10">
    <property type="entry name" value="DD-peptidase/beta-lactamase superfamily"/>
    <property type="match status" value="1"/>
</dbReference>